<comment type="caution">
    <text evidence="6">Lacks conserved residue(s) required for the propagation of feature annotation.</text>
</comment>
<dbReference type="GO" id="GO:0004345">
    <property type="term" value="F:glucose-6-phosphate dehydrogenase activity"/>
    <property type="evidence" value="ECO:0007669"/>
    <property type="project" value="UniProtKB-UniRule"/>
</dbReference>
<proteinExistence type="inferred from homology"/>
<feature type="binding site" evidence="6">
    <location>
        <position position="341"/>
    </location>
    <ligand>
        <name>substrate</name>
    </ligand>
</feature>
<dbReference type="Proteomes" id="UP000297982">
    <property type="component" value="Unassembled WGS sequence"/>
</dbReference>
<dbReference type="PRINTS" id="PR00079">
    <property type="entry name" value="G6PDHDRGNASE"/>
</dbReference>
<reference evidence="9 10" key="1">
    <citation type="journal article" date="2003" name="Int. J. Syst. Evol. Microbiol.">
        <title>Halobacillus salinus sp. nov., isolated from a salt lake on the coast of the East Sea in Korea.</title>
        <authorList>
            <person name="Yoon J.H."/>
            <person name="Kang K.H."/>
            <person name="Park Y.H."/>
        </authorList>
    </citation>
    <scope>NUCLEOTIDE SEQUENCE [LARGE SCALE GENOMIC DNA]</scope>
    <source>
        <strain evidence="9 10">HSL-3</strain>
    </source>
</reference>
<dbReference type="AlphaFoldDB" id="A0A4Z0GYF7"/>
<comment type="caution">
    <text evidence="9">The sequence shown here is derived from an EMBL/GenBank/DDBJ whole genome shotgun (WGS) entry which is preliminary data.</text>
</comment>
<dbReference type="GO" id="GO:0005829">
    <property type="term" value="C:cytosol"/>
    <property type="evidence" value="ECO:0007669"/>
    <property type="project" value="TreeGrafter"/>
</dbReference>
<keyword evidence="3 6" id="KW-0521">NADP</keyword>
<name>A0A4Z0GYF7_9BACI</name>
<dbReference type="EMBL" id="SRJC01000005">
    <property type="protein sequence ID" value="TGB01726.1"/>
    <property type="molecule type" value="Genomic_DNA"/>
</dbReference>
<comment type="pathway">
    <text evidence="1 6">Carbohydrate degradation; pentose phosphate pathway; D-ribulose 5-phosphate from D-glucose 6-phosphate (oxidative stage): step 1/3.</text>
</comment>
<dbReference type="STRING" id="192814.GCA_900166575_03180"/>
<dbReference type="GO" id="GO:0050661">
    <property type="term" value="F:NADP binding"/>
    <property type="evidence" value="ECO:0007669"/>
    <property type="project" value="UniProtKB-UniRule"/>
</dbReference>
<keyword evidence="2 6" id="KW-0313">Glucose metabolism</keyword>
<dbReference type="GO" id="GO:0009051">
    <property type="term" value="P:pentose-phosphate shunt, oxidative branch"/>
    <property type="evidence" value="ECO:0007669"/>
    <property type="project" value="TreeGrafter"/>
</dbReference>
<gene>
    <name evidence="6" type="primary">zwf</name>
    <name evidence="9" type="ORF">E4663_16295</name>
</gene>
<evidence type="ECO:0000256" key="6">
    <source>
        <dbReference type="HAMAP-Rule" id="MF_00966"/>
    </source>
</evidence>
<dbReference type="SUPFAM" id="SSF55347">
    <property type="entry name" value="Glyceraldehyde-3-phosphate dehydrogenase-like, C-terminal domain"/>
    <property type="match status" value="1"/>
</dbReference>
<dbReference type="PIRSF" id="PIRSF000110">
    <property type="entry name" value="G6PD"/>
    <property type="match status" value="1"/>
</dbReference>
<keyword evidence="5 6" id="KW-0119">Carbohydrate metabolism</keyword>
<feature type="binding site" evidence="6">
    <location>
        <position position="179"/>
    </location>
    <ligand>
        <name>substrate</name>
    </ligand>
</feature>
<dbReference type="UniPathway" id="UPA00115">
    <property type="reaction ID" value="UER00408"/>
</dbReference>
<dbReference type="InterPro" id="IPR022674">
    <property type="entry name" value="G6P_DH_NAD-bd"/>
</dbReference>
<evidence type="ECO:0000256" key="4">
    <source>
        <dbReference type="ARBA" id="ARBA00023002"/>
    </source>
</evidence>
<dbReference type="EC" id="1.1.1.49" evidence="6"/>
<feature type="active site" description="Proton acceptor" evidence="6">
    <location>
        <position position="241"/>
    </location>
</feature>
<keyword evidence="4 6" id="KW-0560">Oxidoreductase</keyword>
<dbReference type="InterPro" id="IPR036291">
    <property type="entry name" value="NAD(P)-bd_dom_sf"/>
</dbReference>
<evidence type="ECO:0000256" key="3">
    <source>
        <dbReference type="ARBA" id="ARBA00022857"/>
    </source>
</evidence>
<feature type="domain" description="Glucose-6-phosphate dehydrogenase C-terminal" evidence="8">
    <location>
        <begin position="196"/>
        <end position="480"/>
    </location>
</feature>
<dbReference type="Pfam" id="PF00479">
    <property type="entry name" value="G6PD_N"/>
    <property type="match status" value="1"/>
</dbReference>
<feature type="binding site" evidence="6">
    <location>
        <position position="44"/>
    </location>
    <ligand>
        <name>NADP(+)</name>
        <dbReference type="ChEBI" id="CHEBI:58349"/>
    </ligand>
</feature>
<protein>
    <recommendedName>
        <fullName evidence="6">Glucose-6-phosphate 1-dehydrogenase</fullName>
        <shortName evidence="6">G6PD</shortName>
        <ecNumber evidence="6">1.1.1.49</ecNumber>
    </recommendedName>
</protein>
<dbReference type="NCBIfam" id="TIGR00871">
    <property type="entry name" value="zwf"/>
    <property type="match status" value="1"/>
</dbReference>
<feature type="binding site" evidence="6">
    <location>
        <position position="236"/>
    </location>
    <ligand>
        <name>substrate</name>
    </ligand>
</feature>
<keyword evidence="10" id="KW-1185">Reference proteome</keyword>
<dbReference type="GO" id="GO:0006006">
    <property type="term" value="P:glucose metabolic process"/>
    <property type="evidence" value="ECO:0007669"/>
    <property type="project" value="UniProtKB-KW"/>
</dbReference>
<comment type="catalytic activity">
    <reaction evidence="6">
        <text>D-glucose 6-phosphate + NADP(+) = 6-phospho-D-glucono-1,5-lactone + NADPH + H(+)</text>
        <dbReference type="Rhea" id="RHEA:15841"/>
        <dbReference type="ChEBI" id="CHEBI:15378"/>
        <dbReference type="ChEBI" id="CHEBI:57783"/>
        <dbReference type="ChEBI" id="CHEBI:57955"/>
        <dbReference type="ChEBI" id="CHEBI:58349"/>
        <dbReference type="ChEBI" id="CHEBI:61548"/>
        <dbReference type="EC" id="1.1.1.49"/>
    </reaction>
</comment>
<feature type="binding site" evidence="6">
    <location>
        <begin position="10"/>
        <end position="17"/>
    </location>
    <ligand>
        <name>NADP(+)</name>
        <dbReference type="ChEBI" id="CHEBI:58349"/>
    </ligand>
</feature>
<feature type="binding site" evidence="6">
    <location>
        <position position="346"/>
    </location>
    <ligand>
        <name>substrate</name>
    </ligand>
</feature>
<dbReference type="PANTHER" id="PTHR23429:SF0">
    <property type="entry name" value="GLUCOSE-6-PHOSPHATE 1-DEHYDROGENASE"/>
    <property type="match status" value="1"/>
</dbReference>
<dbReference type="SUPFAM" id="SSF51735">
    <property type="entry name" value="NAD(P)-binding Rossmann-fold domains"/>
    <property type="match status" value="1"/>
</dbReference>
<dbReference type="InterPro" id="IPR022675">
    <property type="entry name" value="G6P_DH_C"/>
</dbReference>
<evidence type="ECO:0000256" key="5">
    <source>
        <dbReference type="ARBA" id="ARBA00023277"/>
    </source>
</evidence>
<evidence type="ECO:0000313" key="9">
    <source>
        <dbReference type="EMBL" id="TGB01726.1"/>
    </source>
</evidence>
<evidence type="ECO:0000259" key="7">
    <source>
        <dbReference type="Pfam" id="PF00479"/>
    </source>
</evidence>
<dbReference type="Gene3D" id="3.40.50.720">
    <property type="entry name" value="NAD(P)-binding Rossmann-like Domain"/>
    <property type="match status" value="1"/>
</dbReference>
<feature type="domain" description="Glucose-6-phosphate dehydrogenase NAD-binding" evidence="7">
    <location>
        <begin position="7"/>
        <end position="188"/>
    </location>
</feature>
<comment type="function">
    <text evidence="6">Catalyzes the oxidation of glucose 6-phosphate to 6-phosphogluconolactone.</text>
</comment>
<organism evidence="9 10">
    <name type="scientific">Halobacillus salinus</name>
    <dbReference type="NCBI Taxonomy" id="192814"/>
    <lineage>
        <taxon>Bacteria</taxon>
        <taxon>Bacillati</taxon>
        <taxon>Bacillota</taxon>
        <taxon>Bacilli</taxon>
        <taxon>Bacillales</taxon>
        <taxon>Bacillaceae</taxon>
        <taxon>Halobacillus</taxon>
    </lineage>
</organism>
<dbReference type="Pfam" id="PF02781">
    <property type="entry name" value="G6PD_C"/>
    <property type="match status" value="1"/>
</dbReference>
<evidence type="ECO:0000313" key="10">
    <source>
        <dbReference type="Proteomes" id="UP000297982"/>
    </source>
</evidence>
<feature type="binding site" evidence="6">
    <location>
        <position position="183"/>
    </location>
    <ligand>
        <name>substrate</name>
    </ligand>
</feature>
<dbReference type="PANTHER" id="PTHR23429">
    <property type="entry name" value="GLUCOSE-6-PHOSPHATE 1-DEHYDROGENASE G6PD"/>
    <property type="match status" value="1"/>
</dbReference>
<sequence>MENMTFVLFGATGDLAKRKIYPALYNLYLDGKLPQSISVIGLGRTPLSSEDLQAQIHEALNEFSRRDVLRDNVQDFLNKFRYFIFDAMKEESYENLRAFMEEREAELGIPDNRLFYLSVAPRLIDNIVKQLDASGISRTGGWRRLIVEKPFGTDLASARELNASLKEVFVEEEIYRIDHYLGKPMVQNIESLIRPNPILQALWDHKQISNVQITASETVGVGSRASYYDKAGAIRDMVQNHLLQLVMMTAVHHERKLTSDQIEQKKREIMESINPVSDEDLQNNIIRGQYQAGVVSGKAVKGYQDEDGVEDDSTNDTFFAAKLCINNEHWSGIPFYIRTGKRMDQKSTRIVIEFKQDSDAEKDVGIVSNLLVIEINPNESVSLRVNVADHSSEKFEPTYIGFSKHPGHQPEAYERLLYDGMIGDSTFFAHWHEVELSWEWVQPILDAFANDEAPLHTYPAGSTGPDASHELIERDGFEWN</sequence>
<comment type="similarity">
    <text evidence="6">Belongs to the glucose-6-phosphate dehydrogenase family.</text>
</comment>
<evidence type="ECO:0000256" key="1">
    <source>
        <dbReference type="ARBA" id="ARBA00004937"/>
    </source>
</evidence>
<evidence type="ECO:0000259" key="8">
    <source>
        <dbReference type="Pfam" id="PF02781"/>
    </source>
</evidence>
<accession>A0A4Z0GYF7</accession>
<dbReference type="RefSeq" id="WP_135328409.1">
    <property type="nucleotide sequence ID" value="NZ_SRJC01000005.1"/>
</dbReference>
<dbReference type="Gene3D" id="3.30.360.10">
    <property type="entry name" value="Dihydrodipicolinate Reductase, domain 2"/>
    <property type="match status" value="1"/>
</dbReference>
<dbReference type="InterPro" id="IPR001282">
    <property type="entry name" value="G6P_DH"/>
</dbReference>
<feature type="binding site" evidence="6">
    <location>
        <position position="217"/>
    </location>
    <ligand>
        <name>substrate</name>
    </ligand>
</feature>
<evidence type="ECO:0000256" key="2">
    <source>
        <dbReference type="ARBA" id="ARBA00022526"/>
    </source>
</evidence>
<feature type="binding site" evidence="6">
    <location>
        <position position="149"/>
    </location>
    <ligand>
        <name>NADP(+)</name>
        <dbReference type="ChEBI" id="CHEBI:58349"/>
    </ligand>
</feature>
<dbReference type="HAMAP" id="MF_00966">
    <property type="entry name" value="G6PD"/>
    <property type="match status" value="1"/>
</dbReference>